<dbReference type="Pfam" id="PF01335">
    <property type="entry name" value="DED"/>
    <property type="match status" value="1"/>
</dbReference>
<dbReference type="GO" id="GO:0042981">
    <property type="term" value="P:regulation of apoptotic process"/>
    <property type="evidence" value="ECO:0007669"/>
    <property type="project" value="InterPro"/>
</dbReference>
<dbReference type="InterPro" id="IPR001875">
    <property type="entry name" value="DED_dom"/>
</dbReference>
<gene>
    <name evidence="3" type="ORF">DPMN_056975</name>
</gene>
<dbReference type="PANTHER" id="PTHR48169:SF7">
    <property type="entry name" value="CASPASE 10"/>
    <property type="match status" value="1"/>
</dbReference>
<protein>
    <recommendedName>
        <fullName evidence="2">DED domain-containing protein</fullName>
    </recommendedName>
</protein>
<name>A0A9D4CUR0_DREPO</name>
<accession>A0A9D4CUR0</accession>
<dbReference type="SMART" id="SM00031">
    <property type="entry name" value="DED"/>
    <property type="match status" value="1"/>
</dbReference>
<feature type="domain" description="DED" evidence="2">
    <location>
        <begin position="14"/>
        <end position="94"/>
    </location>
</feature>
<dbReference type="GO" id="GO:0006915">
    <property type="term" value="P:apoptotic process"/>
    <property type="evidence" value="ECO:0007669"/>
    <property type="project" value="UniProtKB-KW"/>
</dbReference>
<dbReference type="InterPro" id="IPR011029">
    <property type="entry name" value="DEATH-like_dom_sf"/>
</dbReference>
<proteinExistence type="predicted"/>
<keyword evidence="4" id="KW-1185">Reference proteome</keyword>
<dbReference type="Gene3D" id="1.10.533.10">
    <property type="entry name" value="Death Domain, Fas"/>
    <property type="match status" value="1"/>
</dbReference>
<dbReference type="AlphaFoldDB" id="A0A9D4CUR0"/>
<evidence type="ECO:0000259" key="2">
    <source>
        <dbReference type="PROSITE" id="PS50168"/>
    </source>
</evidence>
<dbReference type="EMBL" id="JAIWYP010000012">
    <property type="protein sequence ID" value="KAH3730972.1"/>
    <property type="molecule type" value="Genomic_DNA"/>
</dbReference>
<keyword evidence="1" id="KW-0053">Apoptosis</keyword>
<sequence>MGPAGRASLRRSQPFTALMLEVSFALTDNEVSALKLALRCDGQSTKRAIYAMKNAHDVVHVMRDLDLVNEVNTDYLEHLLCQCGRKDLMLKIRHYHDKRLEHSQQQTTVKQPVSPPGSFTQLKSYRVQEVTDESRGAPSGASMLRTRSRSCSEGIMEGSELTWVDDLSKQAVQNVDQLACFIRDHATSLKRVGLQSDLDLPDELGNIYEAGPVASVSNEKKEILCCNSLSCSQKSQMSIDLSQSQGSQMSISDDE</sequence>
<dbReference type="Proteomes" id="UP000828390">
    <property type="component" value="Unassembled WGS sequence"/>
</dbReference>
<evidence type="ECO:0000313" key="3">
    <source>
        <dbReference type="EMBL" id="KAH3730972.1"/>
    </source>
</evidence>
<dbReference type="PROSITE" id="PS50168">
    <property type="entry name" value="DED"/>
    <property type="match status" value="1"/>
</dbReference>
<evidence type="ECO:0000313" key="4">
    <source>
        <dbReference type="Proteomes" id="UP000828390"/>
    </source>
</evidence>
<reference evidence="3" key="1">
    <citation type="journal article" date="2019" name="bioRxiv">
        <title>The Genome of the Zebra Mussel, Dreissena polymorpha: A Resource for Invasive Species Research.</title>
        <authorList>
            <person name="McCartney M.A."/>
            <person name="Auch B."/>
            <person name="Kono T."/>
            <person name="Mallez S."/>
            <person name="Zhang Y."/>
            <person name="Obille A."/>
            <person name="Becker A."/>
            <person name="Abrahante J.E."/>
            <person name="Garbe J."/>
            <person name="Badalamenti J.P."/>
            <person name="Herman A."/>
            <person name="Mangelson H."/>
            <person name="Liachko I."/>
            <person name="Sullivan S."/>
            <person name="Sone E.D."/>
            <person name="Koren S."/>
            <person name="Silverstein K.A.T."/>
            <person name="Beckman K.B."/>
            <person name="Gohl D.M."/>
        </authorList>
    </citation>
    <scope>NUCLEOTIDE SEQUENCE</scope>
    <source>
        <strain evidence="3">Duluth1</strain>
        <tissue evidence="3">Whole animal</tissue>
    </source>
</reference>
<evidence type="ECO:0000256" key="1">
    <source>
        <dbReference type="ARBA" id="ARBA00022703"/>
    </source>
</evidence>
<dbReference type="SUPFAM" id="SSF47986">
    <property type="entry name" value="DEATH domain"/>
    <property type="match status" value="1"/>
</dbReference>
<comment type="caution">
    <text evidence="3">The sequence shown here is derived from an EMBL/GenBank/DDBJ whole genome shotgun (WGS) entry which is preliminary data.</text>
</comment>
<reference evidence="3" key="2">
    <citation type="submission" date="2020-11" db="EMBL/GenBank/DDBJ databases">
        <authorList>
            <person name="McCartney M.A."/>
            <person name="Auch B."/>
            <person name="Kono T."/>
            <person name="Mallez S."/>
            <person name="Becker A."/>
            <person name="Gohl D.M."/>
            <person name="Silverstein K.A.T."/>
            <person name="Koren S."/>
            <person name="Bechman K.B."/>
            <person name="Herman A."/>
            <person name="Abrahante J.E."/>
            <person name="Garbe J."/>
        </authorList>
    </citation>
    <scope>NUCLEOTIDE SEQUENCE</scope>
    <source>
        <strain evidence="3">Duluth1</strain>
        <tissue evidence="3">Whole animal</tissue>
    </source>
</reference>
<organism evidence="3 4">
    <name type="scientific">Dreissena polymorpha</name>
    <name type="common">Zebra mussel</name>
    <name type="synonym">Mytilus polymorpha</name>
    <dbReference type="NCBI Taxonomy" id="45954"/>
    <lineage>
        <taxon>Eukaryota</taxon>
        <taxon>Metazoa</taxon>
        <taxon>Spiralia</taxon>
        <taxon>Lophotrochozoa</taxon>
        <taxon>Mollusca</taxon>
        <taxon>Bivalvia</taxon>
        <taxon>Autobranchia</taxon>
        <taxon>Heteroconchia</taxon>
        <taxon>Euheterodonta</taxon>
        <taxon>Imparidentia</taxon>
        <taxon>Neoheterodontei</taxon>
        <taxon>Myida</taxon>
        <taxon>Dreissenoidea</taxon>
        <taxon>Dreissenidae</taxon>
        <taxon>Dreissena</taxon>
    </lineage>
</organism>
<dbReference type="PANTHER" id="PTHR48169">
    <property type="entry name" value="DED DOMAIN-CONTAINING PROTEIN"/>
    <property type="match status" value="1"/>
</dbReference>